<dbReference type="Pfam" id="PF01636">
    <property type="entry name" value="APH"/>
    <property type="match status" value="1"/>
</dbReference>
<keyword evidence="5" id="KW-0067">ATP-binding</keyword>
<comment type="similarity">
    <text evidence="1">Belongs to the methylthioribose kinase family.</text>
</comment>
<evidence type="ECO:0000256" key="1">
    <source>
        <dbReference type="ARBA" id="ARBA00010165"/>
    </source>
</evidence>
<evidence type="ECO:0000313" key="8">
    <source>
        <dbReference type="Proteomes" id="UP000664628"/>
    </source>
</evidence>
<dbReference type="Gene3D" id="3.90.1200.10">
    <property type="match status" value="1"/>
</dbReference>
<evidence type="ECO:0000256" key="4">
    <source>
        <dbReference type="ARBA" id="ARBA00022777"/>
    </source>
</evidence>
<evidence type="ECO:0000256" key="5">
    <source>
        <dbReference type="ARBA" id="ARBA00022840"/>
    </source>
</evidence>
<evidence type="ECO:0000259" key="6">
    <source>
        <dbReference type="Pfam" id="PF01636"/>
    </source>
</evidence>
<dbReference type="InterPro" id="IPR011009">
    <property type="entry name" value="Kinase-like_dom_sf"/>
</dbReference>
<evidence type="ECO:0000256" key="2">
    <source>
        <dbReference type="ARBA" id="ARBA00022679"/>
    </source>
</evidence>
<keyword evidence="8" id="KW-1185">Reference proteome</keyword>
<proteinExistence type="inferred from homology"/>
<keyword evidence="4" id="KW-0418">Kinase</keyword>
<dbReference type="PANTHER" id="PTHR34273:SF2">
    <property type="entry name" value="METHYLTHIORIBOSE KINASE"/>
    <property type="match status" value="1"/>
</dbReference>
<sequence length="331" mass="37266">MHLDDQDPQGLQIYLSRKGWICDDEPITSLSKPGEGNMNYTLRVRTASRSLIVKQARGYVEKYPSIPAPTERATMEGLFYREVAQNPELRQYMPELLGLDEAENLLVLDDLGEASDFLECYKTGQSLQPGELTALVTYLSVLHNQFLTDRLNPAFANEAMRTLNHEHIFVYPFLASNGFDLDGIQAGLQDVAAPYKKKPLADAARALGERYLADQVGMPATLLHGDYYPGSWLRTQSGVKIIDPEFCFYGPAEFDLGVMLAHMHLAQQPETVHQQVQAEYVRHASFNEQLLRQFTGIEILRRLIGIAQLPVSLLLDEKARLLELAERLVMG</sequence>
<comment type="caution">
    <text evidence="7">The sequence shown here is derived from an EMBL/GenBank/DDBJ whole genome shotgun (WGS) entry which is preliminary data.</text>
</comment>
<dbReference type="PANTHER" id="PTHR34273">
    <property type="entry name" value="METHYLTHIORIBOSE KINASE"/>
    <property type="match status" value="1"/>
</dbReference>
<keyword evidence="3" id="KW-0547">Nucleotide-binding</keyword>
<name>A0ABS3JJ39_9BACT</name>
<protein>
    <submittedName>
        <fullName evidence="7">Phosphotransferase</fullName>
    </submittedName>
</protein>
<dbReference type="RefSeq" id="WP_207329963.1">
    <property type="nucleotide sequence ID" value="NZ_JAFMYW010000004.1"/>
</dbReference>
<dbReference type="InterPro" id="IPR002575">
    <property type="entry name" value="Aminoglycoside_PTrfase"/>
</dbReference>
<accession>A0ABS3JJ39</accession>
<dbReference type="SUPFAM" id="SSF56112">
    <property type="entry name" value="Protein kinase-like (PK-like)"/>
    <property type="match status" value="1"/>
</dbReference>
<dbReference type="Proteomes" id="UP000664628">
    <property type="component" value="Unassembled WGS sequence"/>
</dbReference>
<feature type="domain" description="Aminoglycoside phosphotransferase" evidence="6">
    <location>
        <begin position="32"/>
        <end position="279"/>
    </location>
</feature>
<evidence type="ECO:0000256" key="3">
    <source>
        <dbReference type="ARBA" id="ARBA00022741"/>
    </source>
</evidence>
<gene>
    <name evidence="7" type="ORF">J2I46_15585</name>
</gene>
<organism evidence="7 8">
    <name type="scientific">Fibrella forsythiae</name>
    <dbReference type="NCBI Taxonomy" id="2817061"/>
    <lineage>
        <taxon>Bacteria</taxon>
        <taxon>Pseudomonadati</taxon>
        <taxon>Bacteroidota</taxon>
        <taxon>Cytophagia</taxon>
        <taxon>Cytophagales</taxon>
        <taxon>Spirosomataceae</taxon>
        <taxon>Fibrella</taxon>
    </lineage>
</organism>
<reference evidence="7 8" key="1">
    <citation type="submission" date="2021-03" db="EMBL/GenBank/DDBJ databases">
        <title>Fibrella sp. HMF5405 genome sequencing and assembly.</title>
        <authorList>
            <person name="Kang H."/>
            <person name="Kim H."/>
            <person name="Bae S."/>
            <person name="Joh K."/>
        </authorList>
    </citation>
    <scope>NUCLEOTIDE SEQUENCE [LARGE SCALE GENOMIC DNA]</scope>
    <source>
        <strain evidence="7 8">HMF5405</strain>
    </source>
</reference>
<dbReference type="EMBL" id="JAFMYW010000004">
    <property type="protein sequence ID" value="MBO0950018.1"/>
    <property type="molecule type" value="Genomic_DNA"/>
</dbReference>
<dbReference type="Gene3D" id="3.30.200.20">
    <property type="entry name" value="Phosphorylase Kinase, domain 1"/>
    <property type="match status" value="1"/>
</dbReference>
<keyword evidence="2" id="KW-0808">Transferase</keyword>
<evidence type="ECO:0000313" key="7">
    <source>
        <dbReference type="EMBL" id="MBO0950018.1"/>
    </source>
</evidence>